<dbReference type="AlphaFoldDB" id="A0A382DHH9"/>
<gene>
    <name evidence="1" type="ORF">METZ01_LOCUS190804</name>
</gene>
<reference evidence="1" key="1">
    <citation type="submission" date="2018-05" db="EMBL/GenBank/DDBJ databases">
        <authorList>
            <person name="Lanie J.A."/>
            <person name="Ng W.-L."/>
            <person name="Kazmierczak K.M."/>
            <person name="Andrzejewski T.M."/>
            <person name="Davidsen T.M."/>
            <person name="Wayne K.J."/>
            <person name="Tettelin H."/>
            <person name="Glass J.I."/>
            <person name="Rusch D."/>
            <person name="Podicherti R."/>
            <person name="Tsui H.-C.T."/>
            <person name="Winkler M.E."/>
        </authorList>
    </citation>
    <scope>NUCLEOTIDE SEQUENCE</scope>
</reference>
<proteinExistence type="predicted"/>
<evidence type="ECO:0000313" key="1">
    <source>
        <dbReference type="EMBL" id="SVB37950.1"/>
    </source>
</evidence>
<name>A0A382DHH9_9ZZZZ</name>
<protein>
    <submittedName>
        <fullName evidence="1">Uncharacterized protein</fullName>
    </submittedName>
</protein>
<accession>A0A382DHH9</accession>
<organism evidence="1">
    <name type="scientific">marine metagenome</name>
    <dbReference type="NCBI Taxonomy" id="408172"/>
    <lineage>
        <taxon>unclassified sequences</taxon>
        <taxon>metagenomes</taxon>
        <taxon>ecological metagenomes</taxon>
    </lineage>
</organism>
<dbReference type="EMBL" id="UINC01039452">
    <property type="protein sequence ID" value="SVB37950.1"/>
    <property type="molecule type" value="Genomic_DNA"/>
</dbReference>
<sequence length="139" mass="15497">MSHEYGHVNNLAAMQKEEPSYSDPEGMDLGFWDFGFDALGKGRTGPDSPKRRFGEADWVDKFNIGGNILGGLGDLASGWAALQNVGIARQSQKFKEDAWRQNMARQKTTVNNPIRMQQSVLKSDFYNDPSRANSLKLVT</sequence>